<dbReference type="GeneID" id="590292"/>
<evidence type="ECO:0000256" key="2">
    <source>
        <dbReference type="ARBA" id="ARBA00022525"/>
    </source>
</evidence>
<dbReference type="Proteomes" id="UP000007110">
    <property type="component" value="Unassembled WGS sequence"/>
</dbReference>
<dbReference type="InterPro" id="IPR036645">
    <property type="entry name" value="Elafin-like_sf"/>
</dbReference>
<dbReference type="KEGG" id="spu:590292"/>
<comment type="subcellular location">
    <subcellularLocation>
        <location evidence="1">Secreted</location>
    </subcellularLocation>
</comment>
<keyword evidence="6" id="KW-1015">Disulfide bond</keyword>
<evidence type="ECO:0000256" key="3">
    <source>
        <dbReference type="ARBA" id="ARBA00022690"/>
    </source>
</evidence>
<keyword evidence="4 9" id="KW-0732">Signal</keyword>
<dbReference type="AlphaFoldDB" id="A0A7M7REN3"/>
<organism evidence="11 12">
    <name type="scientific">Strongylocentrotus purpuratus</name>
    <name type="common">Purple sea urchin</name>
    <dbReference type="NCBI Taxonomy" id="7668"/>
    <lineage>
        <taxon>Eukaryota</taxon>
        <taxon>Metazoa</taxon>
        <taxon>Echinodermata</taxon>
        <taxon>Eleutherozoa</taxon>
        <taxon>Echinozoa</taxon>
        <taxon>Echinoidea</taxon>
        <taxon>Euechinoidea</taxon>
        <taxon>Echinacea</taxon>
        <taxon>Camarodonta</taxon>
        <taxon>Echinidea</taxon>
        <taxon>Strongylocentrotidae</taxon>
        <taxon>Strongylocentrotus</taxon>
    </lineage>
</organism>
<dbReference type="PROSITE" id="PS51390">
    <property type="entry name" value="WAP"/>
    <property type="match status" value="1"/>
</dbReference>
<keyword evidence="5" id="KW-0722">Serine protease inhibitor</keyword>
<reference evidence="11" key="2">
    <citation type="submission" date="2021-01" db="UniProtKB">
        <authorList>
            <consortium name="EnsemblMetazoa"/>
        </authorList>
    </citation>
    <scope>IDENTIFICATION</scope>
</reference>
<accession>A0A7M7REN3</accession>
<feature type="chain" id="PRO_5029625107" description="WAP four-disulfide core domain protein 1" evidence="9">
    <location>
        <begin position="30"/>
        <end position="185"/>
    </location>
</feature>
<sequence>MMAPAHDGFCVLCLIFVILSLVLVQTASSLPHQSRRGPHWVECTTPDRALAIQSLTPNRHVGRCPPPPDQIPDDACSQCGCRSDRVCPVEQKCCFNGCQYTCMNPVKPPPAFDWLNEPMRQRTSGNAWLITGPEKTHTVESCSTSTFDEGDGILLECPTGYQCYITYGGDAENNIPNKGICIQIK</sequence>
<evidence type="ECO:0000256" key="5">
    <source>
        <dbReference type="ARBA" id="ARBA00022900"/>
    </source>
</evidence>
<dbReference type="RefSeq" id="XP_794994.4">
    <property type="nucleotide sequence ID" value="XM_789901.5"/>
</dbReference>
<evidence type="ECO:0000313" key="11">
    <source>
        <dbReference type="EnsemblMetazoa" id="XP_794994"/>
    </source>
</evidence>
<dbReference type="Gene3D" id="4.10.75.10">
    <property type="entry name" value="Elafin-like"/>
    <property type="match status" value="1"/>
</dbReference>
<keyword evidence="12" id="KW-1185">Reference proteome</keyword>
<feature type="domain" description="WAP" evidence="10">
    <location>
        <begin position="57"/>
        <end position="106"/>
    </location>
</feature>
<dbReference type="SUPFAM" id="SSF57256">
    <property type="entry name" value="Elafin-like"/>
    <property type="match status" value="1"/>
</dbReference>
<dbReference type="GO" id="GO:0001558">
    <property type="term" value="P:regulation of cell growth"/>
    <property type="evidence" value="ECO:0000318"/>
    <property type="project" value="GO_Central"/>
</dbReference>
<proteinExistence type="predicted"/>
<evidence type="ECO:0000259" key="10">
    <source>
        <dbReference type="PROSITE" id="PS51390"/>
    </source>
</evidence>
<name>A0A7M7REN3_STRPU</name>
<dbReference type="GO" id="GO:0005615">
    <property type="term" value="C:extracellular space"/>
    <property type="evidence" value="ECO:0000318"/>
    <property type="project" value="GO_Central"/>
</dbReference>
<dbReference type="PANTHER" id="PTHR14308">
    <property type="entry name" value="WAP FOUR-DISULFIDE CORE DOMAIN PROTEIN 1"/>
    <property type="match status" value="1"/>
</dbReference>
<dbReference type="InParanoid" id="A0A7M7REN3"/>
<keyword evidence="2" id="KW-0964">Secreted</keyword>
<dbReference type="PANTHER" id="PTHR14308:SF0">
    <property type="entry name" value="WAP FOUR-DISULFIDE CORE DOMAIN PROTEIN 1"/>
    <property type="match status" value="1"/>
</dbReference>
<evidence type="ECO:0000256" key="7">
    <source>
        <dbReference type="ARBA" id="ARBA00056452"/>
    </source>
</evidence>
<evidence type="ECO:0000256" key="6">
    <source>
        <dbReference type="ARBA" id="ARBA00023157"/>
    </source>
</evidence>
<keyword evidence="3" id="KW-0646">Protease inhibitor</keyword>
<dbReference type="GO" id="GO:0004867">
    <property type="term" value="F:serine-type endopeptidase inhibitor activity"/>
    <property type="evidence" value="ECO:0007669"/>
    <property type="project" value="UniProtKB-KW"/>
</dbReference>
<evidence type="ECO:0000256" key="9">
    <source>
        <dbReference type="SAM" id="SignalP"/>
    </source>
</evidence>
<dbReference type="OMA" id="THTVESC"/>
<dbReference type="InterPro" id="IPR008197">
    <property type="entry name" value="WAP_dom"/>
</dbReference>
<comment type="function">
    <text evidence="7">Has growth inhibitory activity.</text>
</comment>
<dbReference type="InterPro" id="IPR042357">
    <property type="entry name" value="WFDC1"/>
</dbReference>
<evidence type="ECO:0000256" key="4">
    <source>
        <dbReference type="ARBA" id="ARBA00022729"/>
    </source>
</evidence>
<dbReference type="EnsemblMetazoa" id="XM_789901">
    <property type="protein sequence ID" value="XP_794994"/>
    <property type="gene ID" value="LOC590292"/>
</dbReference>
<evidence type="ECO:0000313" key="12">
    <source>
        <dbReference type="Proteomes" id="UP000007110"/>
    </source>
</evidence>
<dbReference type="Pfam" id="PF00095">
    <property type="entry name" value="WAP"/>
    <property type="match status" value="1"/>
</dbReference>
<feature type="signal peptide" evidence="9">
    <location>
        <begin position="1"/>
        <end position="29"/>
    </location>
</feature>
<protein>
    <recommendedName>
        <fullName evidence="8">WAP four-disulfide core domain protein 1</fullName>
    </recommendedName>
</protein>
<evidence type="ECO:0000256" key="8">
    <source>
        <dbReference type="ARBA" id="ARBA00072704"/>
    </source>
</evidence>
<reference evidence="12" key="1">
    <citation type="submission" date="2015-02" db="EMBL/GenBank/DDBJ databases">
        <title>Genome sequencing for Strongylocentrotus purpuratus.</title>
        <authorList>
            <person name="Murali S."/>
            <person name="Liu Y."/>
            <person name="Vee V."/>
            <person name="English A."/>
            <person name="Wang M."/>
            <person name="Skinner E."/>
            <person name="Han Y."/>
            <person name="Muzny D.M."/>
            <person name="Worley K.C."/>
            <person name="Gibbs R.A."/>
        </authorList>
    </citation>
    <scope>NUCLEOTIDE SEQUENCE</scope>
</reference>
<dbReference type="FunFam" id="4.10.75.10:FF:000003">
    <property type="entry name" value="WAP four-disulfide core domain protein 1"/>
    <property type="match status" value="1"/>
</dbReference>
<evidence type="ECO:0000256" key="1">
    <source>
        <dbReference type="ARBA" id="ARBA00004613"/>
    </source>
</evidence>
<dbReference type="OrthoDB" id="5989673at2759"/>
<dbReference type="SMART" id="SM00217">
    <property type="entry name" value="WAP"/>
    <property type="match status" value="1"/>
</dbReference>